<evidence type="ECO:0000313" key="11">
    <source>
        <dbReference type="EMBL" id="HAG5772942.1"/>
    </source>
</evidence>
<dbReference type="EMBL" id="DAAYTU010000052">
    <property type="protein sequence ID" value="HAG5772942.1"/>
    <property type="molecule type" value="Genomic_DNA"/>
</dbReference>
<reference evidence="11" key="2">
    <citation type="submission" date="2020-02" db="EMBL/GenBank/DDBJ databases">
        <authorList>
            <consortium name="NCBI Pathogen Detection Project"/>
        </authorList>
    </citation>
    <scope>NUCLEOTIDE SEQUENCE</scope>
    <source>
        <strain evidence="11">1839</strain>
    </source>
</reference>
<evidence type="ECO:0000256" key="6">
    <source>
        <dbReference type="ARBA" id="ARBA00023186"/>
    </source>
</evidence>
<proteinExistence type="inferred from homology"/>
<evidence type="ECO:0000256" key="5">
    <source>
        <dbReference type="ARBA" id="ARBA00022764"/>
    </source>
</evidence>
<organism evidence="11">
    <name type="scientific">Escherichia coli</name>
    <dbReference type="NCBI Taxonomy" id="562"/>
    <lineage>
        <taxon>Bacteria</taxon>
        <taxon>Pseudomonadati</taxon>
        <taxon>Pseudomonadota</taxon>
        <taxon>Gammaproteobacteria</taxon>
        <taxon>Enterobacterales</taxon>
        <taxon>Enterobacteriaceae</taxon>
        <taxon>Escherichia</taxon>
    </lineage>
</organism>
<dbReference type="InterPro" id="IPR036316">
    <property type="entry name" value="Pili_assmbl_chap_C_dom_sf"/>
</dbReference>
<name>A0A765TC96_ECOLX</name>
<gene>
    <name evidence="11" type="ORF">GGB84_004727</name>
</gene>
<dbReference type="PANTHER" id="PTHR30251:SF5">
    <property type="entry name" value="FIMBRIAL CHAPARONE PROTEIN"/>
    <property type="match status" value="1"/>
</dbReference>
<evidence type="ECO:0000256" key="4">
    <source>
        <dbReference type="ARBA" id="ARBA00022729"/>
    </source>
</evidence>
<keyword evidence="5" id="KW-0574">Periplasm</keyword>
<evidence type="ECO:0000256" key="7">
    <source>
        <dbReference type="ARBA" id="ARBA00023319"/>
    </source>
</evidence>
<dbReference type="InterPro" id="IPR001829">
    <property type="entry name" value="Pili_assmbl_chaperone_bac"/>
</dbReference>
<reference evidence="11" key="1">
    <citation type="journal article" date="2018" name="Genome Biol.">
        <title>SKESA: strategic k-mer extension for scrupulous assemblies.</title>
        <authorList>
            <person name="Souvorov A."/>
            <person name="Agarwala R."/>
            <person name="Lipman D.J."/>
        </authorList>
    </citation>
    <scope>NUCLEOTIDE SEQUENCE [LARGE SCALE GENOMIC DNA]</scope>
    <source>
        <strain evidence="11">1839</strain>
    </source>
</reference>
<evidence type="ECO:0000256" key="3">
    <source>
        <dbReference type="ARBA" id="ARBA00022558"/>
    </source>
</evidence>
<comment type="caution">
    <text evidence="11">The sequence shown here is derived from an EMBL/GenBank/DDBJ whole genome shotgun (WGS) entry which is preliminary data.</text>
</comment>
<keyword evidence="4 8" id="KW-0732">Signal</keyword>
<dbReference type="InterPro" id="IPR013783">
    <property type="entry name" value="Ig-like_fold"/>
</dbReference>
<keyword evidence="6" id="KW-0143">Chaperone</keyword>
<keyword evidence="7" id="KW-0393">Immunoglobulin domain</keyword>
<evidence type="ECO:0000256" key="2">
    <source>
        <dbReference type="ARBA" id="ARBA00007399"/>
    </source>
</evidence>
<feature type="domain" description="Pili assembly chaperone N-terminal" evidence="9">
    <location>
        <begin position="26"/>
        <end position="146"/>
    </location>
</feature>
<dbReference type="InterPro" id="IPR016147">
    <property type="entry name" value="Pili_assmbl_chaperone_N"/>
</dbReference>
<feature type="domain" description="Pili assembly chaperone C-terminal" evidence="10">
    <location>
        <begin position="168"/>
        <end position="227"/>
    </location>
</feature>
<dbReference type="GO" id="GO:0071555">
    <property type="term" value="P:cell wall organization"/>
    <property type="evidence" value="ECO:0007669"/>
    <property type="project" value="InterPro"/>
</dbReference>
<protein>
    <submittedName>
        <fullName evidence="11">Molecular chaperone</fullName>
    </submittedName>
</protein>
<dbReference type="Pfam" id="PF02753">
    <property type="entry name" value="PapD_C"/>
    <property type="match status" value="1"/>
</dbReference>
<dbReference type="GO" id="GO:0030288">
    <property type="term" value="C:outer membrane-bounded periplasmic space"/>
    <property type="evidence" value="ECO:0007669"/>
    <property type="project" value="InterPro"/>
</dbReference>
<dbReference type="InterPro" id="IPR050643">
    <property type="entry name" value="Periplasmic_pilus_chap"/>
</dbReference>
<keyword evidence="3" id="KW-1029">Fimbrium biogenesis</keyword>
<comment type="subcellular location">
    <subcellularLocation>
        <location evidence="1">Periplasm</location>
    </subcellularLocation>
</comment>
<evidence type="ECO:0000256" key="1">
    <source>
        <dbReference type="ARBA" id="ARBA00004418"/>
    </source>
</evidence>
<dbReference type="Pfam" id="PF00345">
    <property type="entry name" value="PapD_N"/>
    <property type="match status" value="1"/>
</dbReference>
<evidence type="ECO:0000259" key="9">
    <source>
        <dbReference type="Pfam" id="PF00345"/>
    </source>
</evidence>
<feature type="signal peptide" evidence="8">
    <location>
        <begin position="1"/>
        <end position="21"/>
    </location>
</feature>
<dbReference type="SUPFAM" id="SSF49584">
    <property type="entry name" value="Periplasmic chaperone C-domain"/>
    <property type="match status" value="1"/>
</dbReference>
<dbReference type="AlphaFoldDB" id="A0A765TC96"/>
<comment type="similarity">
    <text evidence="2">Belongs to the periplasmic pilus chaperone family.</text>
</comment>
<dbReference type="Gene3D" id="2.60.40.10">
    <property type="entry name" value="Immunoglobulins"/>
    <property type="match status" value="2"/>
</dbReference>
<dbReference type="InterPro" id="IPR008962">
    <property type="entry name" value="PapD-like_sf"/>
</dbReference>
<dbReference type="SUPFAM" id="SSF49354">
    <property type="entry name" value="PapD-like"/>
    <property type="match status" value="1"/>
</dbReference>
<dbReference type="PRINTS" id="PR00969">
    <property type="entry name" value="CHAPERONPILI"/>
</dbReference>
<accession>A0A765TC96</accession>
<dbReference type="PANTHER" id="PTHR30251">
    <property type="entry name" value="PILUS ASSEMBLY CHAPERONE"/>
    <property type="match status" value="1"/>
</dbReference>
<sequence length="234" mass="25960">MRKLSSAFILAGALFCSYAGAASFGPRESMLIFDGRQNSVPYRMDNSDASLPWLVQAWVEDINEKRTDAFTSVPLVFRVEPSSTFTVRIVKKGTVPEDRETLYWAVSNSLPGGERREQKSDGDKISAQLSLAYRFKVPMIYRPAALAGKPQQPEALQWRVAEGGKMTVHNSSRYVVQLNYVNAGGKRYQGKGVSWFISPEKSVTVDVSASAGSRIKYGVVNDYGAVREYEGIVR</sequence>
<dbReference type="InterPro" id="IPR016148">
    <property type="entry name" value="Pili_assmbl_chaperone_C"/>
</dbReference>
<evidence type="ECO:0000256" key="8">
    <source>
        <dbReference type="SAM" id="SignalP"/>
    </source>
</evidence>
<feature type="chain" id="PRO_5027824797" evidence="8">
    <location>
        <begin position="22"/>
        <end position="234"/>
    </location>
</feature>
<evidence type="ECO:0000259" key="10">
    <source>
        <dbReference type="Pfam" id="PF02753"/>
    </source>
</evidence>